<dbReference type="InterPro" id="IPR013320">
    <property type="entry name" value="ConA-like_dom_sf"/>
</dbReference>
<keyword evidence="3 4" id="KW-0326">Glycosidase</keyword>
<evidence type="ECO:0000313" key="8">
    <source>
        <dbReference type="Proteomes" id="UP000554235"/>
    </source>
</evidence>
<dbReference type="SUPFAM" id="SSF75005">
    <property type="entry name" value="Arabinanase/levansucrase/invertase"/>
    <property type="match status" value="1"/>
</dbReference>
<name>A0A8H4PED9_9HYPO</name>
<gene>
    <name evidence="7" type="ORF">FALBO_548</name>
</gene>
<accession>A0A8H4PED9</accession>
<keyword evidence="8" id="KW-1185">Reference proteome</keyword>
<dbReference type="SUPFAM" id="SSF49899">
    <property type="entry name" value="Concanavalin A-like lectins/glucanases"/>
    <property type="match status" value="1"/>
</dbReference>
<reference evidence="7 8" key="1">
    <citation type="submission" date="2020-01" db="EMBL/GenBank/DDBJ databases">
        <title>Identification and distribution of gene clusters putatively required for synthesis of sphingolipid metabolism inhibitors in phylogenetically diverse species of the filamentous fungus Fusarium.</title>
        <authorList>
            <person name="Kim H.-S."/>
            <person name="Busman M."/>
            <person name="Brown D.W."/>
            <person name="Divon H."/>
            <person name="Uhlig S."/>
            <person name="Proctor R.H."/>
        </authorList>
    </citation>
    <scope>NUCLEOTIDE SEQUENCE [LARGE SCALE GENOMIC DNA]</scope>
    <source>
        <strain evidence="7 8">NRRL 20459</strain>
    </source>
</reference>
<sequence length="414" mass="46748">MDAVLRCESPQLYGIVSGGVKSKGPAVFLYSLDPHDLTRWDYLGLLFHSQCNLQKSPKWSGDFGVNWECAGFMTLRSDDQLSSRNFIVSGTEGGRQRPWIEKYQSGKPKGFPRRTIRYSIWTSGSLKREEQGGATMTRDFEGILDHGCFYAASSFHDSVSDRRILWGWLPEEDLPISYCTNKGWNGTLSLPRELFIQKMSRVSGTLRSSISEIASIHAERNHHDGLYTIETLGIRPLQDLESLRSKDVIALKDIELPGKNTPCSRIPIESTTWELCSTIHVRNACLSVGIKIGYDKTEDVETVITFKPEKEEIVVIRENSNRLIDVNKSDEIGPFTLFKILGEKREMVEPLKLRVFYDKDVLEVFANDRFALSTMVYAGPTPGLSVSLFAEGLEGTAIFEEVNIWRGMKSILKT</sequence>
<dbReference type="InterPro" id="IPR023296">
    <property type="entry name" value="Glyco_hydro_beta-prop_sf"/>
</dbReference>
<dbReference type="EMBL" id="JAADYS010000066">
    <property type="protein sequence ID" value="KAF4472547.1"/>
    <property type="molecule type" value="Genomic_DNA"/>
</dbReference>
<evidence type="ECO:0000256" key="3">
    <source>
        <dbReference type="ARBA" id="ARBA00023295"/>
    </source>
</evidence>
<evidence type="ECO:0000259" key="5">
    <source>
        <dbReference type="Pfam" id="PF00251"/>
    </source>
</evidence>
<keyword evidence="2 4" id="KW-0378">Hydrolase</keyword>
<dbReference type="GO" id="GO:0004575">
    <property type="term" value="F:sucrose alpha-glucosidase activity"/>
    <property type="evidence" value="ECO:0007669"/>
    <property type="project" value="TreeGrafter"/>
</dbReference>
<dbReference type="InterPro" id="IPR001362">
    <property type="entry name" value="Glyco_hydro_32"/>
</dbReference>
<dbReference type="Pfam" id="PF00251">
    <property type="entry name" value="Glyco_hydro_32N"/>
    <property type="match status" value="1"/>
</dbReference>
<dbReference type="Pfam" id="PF08244">
    <property type="entry name" value="Glyco_hydro_32C"/>
    <property type="match status" value="1"/>
</dbReference>
<comment type="caution">
    <text evidence="7">The sequence shown here is derived from an EMBL/GenBank/DDBJ whole genome shotgun (WGS) entry which is preliminary data.</text>
</comment>
<evidence type="ECO:0000259" key="6">
    <source>
        <dbReference type="Pfam" id="PF08244"/>
    </source>
</evidence>
<comment type="similarity">
    <text evidence="1 4">Belongs to the glycosyl hydrolase 32 family.</text>
</comment>
<feature type="domain" description="Glycosyl hydrolase family 32 C-terminal" evidence="6">
    <location>
        <begin position="240"/>
        <end position="405"/>
    </location>
</feature>
<dbReference type="Gene3D" id="2.60.120.560">
    <property type="entry name" value="Exo-inulinase, domain 1"/>
    <property type="match status" value="1"/>
</dbReference>
<dbReference type="Proteomes" id="UP000554235">
    <property type="component" value="Unassembled WGS sequence"/>
</dbReference>
<dbReference type="PANTHER" id="PTHR42800:SF3">
    <property type="entry name" value="GLYCOSYL HYDROLASE FAMILY 32 N-TERMINAL DOMAIN-CONTAINING PROTEIN"/>
    <property type="match status" value="1"/>
</dbReference>
<protein>
    <submittedName>
        <fullName evidence="7">Glycoside hydrolase family 32</fullName>
    </submittedName>
</protein>
<dbReference type="GO" id="GO:0005737">
    <property type="term" value="C:cytoplasm"/>
    <property type="evidence" value="ECO:0007669"/>
    <property type="project" value="TreeGrafter"/>
</dbReference>
<dbReference type="Gene3D" id="2.115.10.20">
    <property type="entry name" value="Glycosyl hydrolase domain, family 43"/>
    <property type="match status" value="1"/>
</dbReference>
<dbReference type="PANTHER" id="PTHR42800">
    <property type="entry name" value="EXOINULINASE INUD (AFU_ORTHOLOGUE AFUA_5G00480)"/>
    <property type="match status" value="1"/>
</dbReference>
<dbReference type="AlphaFoldDB" id="A0A8H4PED9"/>
<dbReference type="GO" id="GO:0005987">
    <property type="term" value="P:sucrose catabolic process"/>
    <property type="evidence" value="ECO:0007669"/>
    <property type="project" value="TreeGrafter"/>
</dbReference>
<evidence type="ECO:0000256" key="2">
    <source>
        <dbReference type="ARBA" id="ARBA00022801"/>
    </source>
</evidence>
<dbReference type="InterPro" id="IPR013189">
    <property type="entry name" value="Glyco_hydro_32_C"/>
</dbReference>
<evidence type="ECO:0000256" key="4">
    <source>
        <dbReference type="RuleBase" id="RU362110"/>
    </source>
</evidence>
<proteinExistence type="inferred from homology"/>
<feature type="domain" description="Glycosyl hydrolase family 32 N-terminal" evidence="5">
    <location>
        <begin position="14"/>
        <end position="198"/>
    </location>
</feature>
<dbReference type="InterPro" id="IPR013148">
    <property type="entry name" value="Glyco_hydro_32_N"/>
</dbReference>
<evidence type="ECO:0000256" key="1">
    <source>
        <dbReference type="ARBA" id="ARBA00009902"/>
    </source>
</evidence>
<dbReference type="SMART" id="SM00640">
    <property type="entry name" value="Glyco_32"/>
    <property type="match status" value="1"/>
</dbReference>
<evidence type="ECO:0000313" key="7">
    <source>
        <dbReference type="EMBL" id="KAF4472547.1"/>
    </source>
</evidence>
<dbReference type="OrthoDB" id="202537at2759"/>
<organism evidence="7 8">
    <name type="scientific">Fusarium albosuccineum</name>
    <dbReference type="NCBI Taxonomy" id="1237068"/>
    <lineage>
        <taxon>Eukaryota</taxon>
        <taxon>Fungi</taxon>
        <taxon>Dikarya</taxon>
        <taxon>Ascomycota</taxon>
        <taxon>Pezizomycotina</taxon>
        <taxon>Sordariomycetes</taxon>
        <taxon>Hypocreomycetidae</taxon>
        <taxon>Hypocreales</taxon>
        <taxon>Nectriaceae</taxon>
        <taxon>Fusarium</taxon>
        <taxon>Fusarium decemcellulare species complex</taxon>
    </lineage>
</organism>